<dbReference type="InterPro" id="IPR049517">
    <property type="entry name" value="ACX-like_C"/>
</dbReference>
<evidence type="ECO:0000259" key="3">
    <source>
        <dbReference type="Pfam" id="PF19278"/>
    </source>
</evidence>
<feature type="domain" description="Acetophenone carboxylase-like C-terminal" evidence="3">
    <location>
        <begin position="554"/>
        <end position="627"/>
    </location>
</feature>
<dbReference type="GeneID" id="92353214"/>
<sequence length="641" mass="71153">MITAVDIGGTFTDIISVDDEGNIIYYKGLTTPKNPEIGVKKGLENLGIKVDTLIHATTIATNALLGQVNLELPKTALLTTKGFSDIIEIGRQNRPELYNLFFTKPKPLIPRELRFEINERINARGEIIKAINKEEVENVAQSLNAEAVAIVFLHSYLNPIHEKIAKEIVSKYIKYVSASFEVSPEQREYERTTTTVINAMLMPLVSKYIESLVNEIKPKEFFIMASSGGLIDSEEAIRRPVQIIESGPAAGVIGVKYFSEEMGIKDAISFDMGGTTAKAGSIVNGEIEIVNEYEVGGRTHHGRIVKGSGYPVRFPFIDLAEVSAGGGTIIWMDEAGALNVGPISAGAEPGPICYNKGGDKPTLTDANLILGRIGEELIGGNLKLNKDLALKGLEKLGDPIQISKEAIKLATLEMARAIRLVTVERGLDPSSFTLFAFGGAGPQFAIDIAEELGVKRVLIPIYPGLFSALSMLLADQKFELRKAFPKDVENDFRELENTLREKVKDIDYFLRYADVRYKGQGWELTVPADGDIRKNFEERHKAIYGFTLPYDIEITNIRVFAIKKMKKPKLTFSNSGELKIKERKVYFDDWVNSKVYIRETLPIGFKGKGPAIIEEYSATTVIPDGWSFEILPNYFIDIRRD</sequence>
<dbReference type="Pfam" id="PF05378">
    <property type="entry name" value="Hydant_A_N"/>
    <property type="match status" value="1"/>
</dbReference>
<dbReference type="PANTHER" id="PTHR11365">
    <property type="entry name" value="5-OXOPROLINASE RELATED"/>
    <property type="match status" value="1"/>
</dbReference>
<dbReference type="InterPro" id="IPR002821">
    <property type="entry name" value="Hydantoinase_A"/>
</dbReference>
<dbReference type="GO" id="GO:0017168">
    <property type="term" value="F:5-oxoprolinase (ATP-hydrolyzing) activity"/>
    <property type="evidence" value="ECO:0007669"/>
    <property type="project" value="TreeGrafter"/>
</dbReference>
<name>A0AAT9GNH4_9CREN</name>
<feature type="domain" description="Hydantoinase/oxoprolinase N-terminal" evidence="2">
    <location>
        <begin position="4"/>
        <end position="172"/>
    </location>
</feature>
<dbReference type="GO" id="GO:0005829">
    <property type="term" value="C:cytosol"/>
    <property type="evidence" value="ECO:0007669"/>
    <property type="project" value="TreeGrafter"/>
</dbReference>
<gene>
    <name evidence="4" type="ORF">SJAV_02840</name>
</gene>
<accession>A0AAT9GNH4</accession>
<evidence type="ECO:0000259" key="2">
    <source>
        <dbReference type="Pfam" id="PF05378"/>
    </source>
</evidence>
<dbReference type="InterPro" id="IPR043129">
    <property type="entry name" value="ATPase_NBD"/>
</dbReference>
<dbReference type="PANTHER" id="PTHR11365:SF23">
    <property type="entry name" value="HYPOTHETICAL 5-OXOPROLINASE (EUROFUNG)-RELATED"/>
    <property type="match status" value="1"/>
</dbReference>
<dbReference type="AlphaFoldDB" id="A0AAT9GNH4"/>
<reference evidence="4" key="1">
    <citation type="submission" date="2024-03" db="EMBL/GenBank/DDBJ databases">
        <title>Complete genome sequence of Sulfurisphaera javensis strain KD-1.</title>
        <authorList>
            <person name="Sakai H."/>
            <person name="Nur N."/>
            <person name="Suwanto A."/>
            <person name="Kurosawa N."/>
        </authorList>
    </citation>
    <scope>NUCLEOTIDE SEQUENCE</scope>
    <source>
        <strain evidence="4">KD-1</strain>
    </source>
</reference>
<dbReference type="InterPro" id="IPR045079">
    <property type="entry name" value="Oxoprolinase-like"/>
</dbReference>
<dbReference type="SUPFAM" id="SSF53067">
    <property type="entry name" value="Actin-like ATPase domain"/>
    <property type="match status" value="1"/>
</dbReference>
<proteinExistence type="predicted"/>
<evidence type="ECO:0000313" key="4">
    <source>
        <dbReference type="EMBL" id="BFH72340.1"/>
    </source>
</evidence>
<dbReference type="KEGG" id="sjv:SJAV_02840"/>
<dbReference type="GO" id="GO:0006749">
    <property type="term" value="P:glutathione metabolic process"/>
    <property type="evidence" value="ECO:0007669"/>
    <property type="project" value="TreeGrafter"/>
</dbReference>
<dbReference type="RefSeq" id="WP_369610572.1">
    <property type="nucleotide sequence ID" value="NZ_AP031322.1"/>
</dbReference>
<dbReference type="EMBL" id="AP031322">
    <property type="protein sequence ID" value="BFH72340.1"/>
    <property type="molecule type" value="Genomic_DNA"/>
</dbReference>
<evidence type="ECO:0000259" key="1">
    <source>
        <dbReference type="Pfam" id="PF01968"/>
    </source>
</evidence>
<protein>
    <submittedName>
        <fullName evidence="4">Hydantoinase/oxoprolinase family protein</fullName>
    </submittedName>
</protein>
<dbReference type="Pfam" id="PF19278">
    <property type="entry name" value="Hydant_A_C"/>
    <property type="match status" value="1"/>
</dbReference>
<dbReference type="InterPro" id="IPR008040">
    <property type="entry name" value="Hydant_A_N"/>
</dbReference>
<feature type="domain" description="Hydantoinase A/oxoprolinase" evidence="1">
    <location>
        <begin position="191"/>
        <end position="478"/>
    </location>
</feature>
<organism evidence="4">
    <name type="scientific">Sulfurisphaera javensis</name>
    <dbReference type="NCBI Taxonomy" id="2049879"/>
    <lineage>
        <taxon>Archaea</taxon>
        <taxon>Thermoproteota</taxon>
        <taxon>Thermoprotei</taxon>
        <taxon>Sulfolobales</taxon>
        <taxon>Sulfolobaceae</taxon>
        <taxon>Sulfurisphaera</taxon>
    </lineage>
</organism>
<dbReference type="Pfam" id="PF01968">
    <property type="entry name" value="Hydantoinase_A"/>
    <property type="match status" value="1"/>
</dbReference>